<keyword evidence="17" id="KW-1185">Reference proteome</keyword>
<dbReference type="InterPro" id="IPR057936">
    <property type="entry name" value="KOWx_Spt5"/>
</dbReference>
<dbReference type="InterPro" id="IPR041976">
    <property type="entry name" value="KOW_Spt5_3"/>
</dbReference>
<dbReference type="Proteomes" id="UP000055024">
    <property type="component" value="Unassembled WGS sequence"/>
</dbReference>
<keyword evidence="4" id="KW-0678">Repressor</keyword>
<evidence type="ECO:0000256" key="7">
    <source>
        <dbReference type="ARBA" id="ARBA00023015"/>
    </source>
</evidence>
<dbReference type="InterPro" id="IPR024945">
    <property type="entry name" value="Spt5_C_dom"/>
</dbReference>
<keyword evidence="9 11" id="KW-0804">Transcription</keyword>
<dbReference type="Pfam" id="PF00467">
    <property type="entry name" value="KOW"/>
    <property type="match status" value="1"/>
</dbReference>
<keyword evidence="16" id="KW-0648">Protein biosynthesis</keyword>
<feature type="region of interest" description="Disordered" evidence="12">
    <location>
        <begin position="747"/>
        <end position="770"/>
    </location>
</feature>
<dbReference type="SMART" id="SM01104">
    <property type="entry name" value="CTD"/>
    <property type="match status" value="1"/>
</dbReference>
<dbReference type="CDD" id="cd06086">
    <property type="entry name" value="KOW_Spt5_6"/>
    <property type="match status" value="1"/>
</dbReference>
<evidence type="ECO:0000256" key="5">
    <source>
        <dbReference type="ARBA" id="ARBA00022553"/>
    </source>
</evidence>
<dbReference type="InterPro" id="IPR041978">
    <property type="entry name" value="KOW_Spt5_5"/>
</dbReference>
<evidence type="ECO:0000256" key="8">
    <source>
        <dbReference type="ARBA" id="ARBA00023159"/>
    </source>
</evidence>
<dbReference type="PIRSF" id="PIRSF036945">
    <property type="entry name" value="Spt5"/>
    <property type="match status" value="1"/>
</dbReference>
<dbReference type="CDD" id="cd06085">
    <property type="entry name" value="KOW_Spt5_5"/>
    <property type="match status" value="1"/>
</dbReference>
<evidence type="ECO:0000256" key="3">
    <source>
        <dbReference type="ARBA" id="ARBA00020181"/>
    </source>
</evidence>
<feature type="domain" description="KOW" evidence="14">
    <location>
        <begin position="268"/>
        <end position="295"/>
    </location>
</feature>
<feature type="domain" description="Spt5 C-terminal" evidence="15">
    <location>
        <begin position="766"/>
        <end position="960"/>
    </location>
</feature>
<keyword evidence="5" id="KW-0597">Phosphoprotein</keyword>
<dbReference type="CDD" id="cd06082">
    <property type="entry name" value="KOW_Spt5_2"/>
    <property type="match status" value="1"/>
</dbReference>
<keyword evidence="7" id="KW-0805">Transcription regulation</keyword>
<feature type="compositionally biased region" description="Acidic residues" evidence="12">
    <location>
        <begin position="49"/>
        <end position="69"/>
    </location>
</feature>
<feature type="domain" description="KOW" evidence="14">
    <location>
        <begin position="589"/>
        <end position="616"/>
    </location>
</feature>
<dbReference type="Gene3D" id="3.30.70.940">
    <property type="entry name" value="NusG, N-terminal domain"/>
    <property type="match status" value="1"/>
</dbReference>
<dbReference type="InterPro" id="IPR041975">
    <property type="entry name" value="KOW_Spt5_2"/>
</dbReference>
<dbReference type="InterPro" id="IPR005824">
    <property type="entry name" value="KOW"/>
</dbReference>
<feature type="compositionally biased region" description="Low complexity" evidence="12">
    <location>
        <begin position="933"/>
        <end position="959"/>
    </location>
</feature>
<evidence type="ECO:0000256" key="12">
    <source>
        <dbReference type="SAM" id="MobiDB-lite"/>
    </source>
</evidence>
<dbReference type="SMART" id="SM00739">
    <property type="entry name" value="KOW"/>
    <property type="match status" value="6"/>
</dbReference>
<dbReference type="InterPro" id="IPR041973">
    <property type="entry name" value="KOW_Spt5_1"/>
</dbReference>
<dbReference type="GO" id="GO:0006368">
    <property type="term" value="P:transcription elongation by RNA polymerase II"/>
    <property type="evidence" value="ECO:0007669"/>
    <property type="project" value="TreeGrafter"/>
</dbReference>
<dbReference type="Pfam" id="PF23291">
    <property type="entry name" value="KOW4_SPT5"/>
    <property type="match status" value="1"/>
</dbReference>
<comment type="caution">
    <text evidence="16">The sequence shown here is derived from an EMBL/GenBank/DDBJ whole genome shotgun (WGS) entry which is preliminary data.</text>
</comment>
<evidence type="ECO:0000259" key="14">
    <source>
        <dbReference type="SMART" id="SM00739"/>
    </source>
</evidence>
<evidence type="ECO:0000313" key="16">
    <source>
        <dbReference type="EMBL" id="KRZ04772.1"/>
    </source>
</evidence>
<dbReference type="GO" id="GO:0032784">
    <property type="term" value="P:regulation of DNA-templated transcription elongation"/>
    <property type="evidence" value="ECO:0007669"/>
    <property type="project" value="InterPro"/>
</dbReference>
<proteinExistence type="inferred from homology"/>
<dbReference type="Pfam" id="PF23287">
    <property type="entry name" value="KOW7_SPT5"/>
    <property type="match status" value="1"/>
</dbReference>
<dbReference type="InterPro" id="IPR036735">
    <property type="entry name" value="NGN_dom_sf"/>
</dbReference>
<dbReference type="AlphaFoldDB" id="A0A0V1H3V2"/>
<feature type="domain" description="KOW" evidence="14">
    <location>
        <begin position="467"/>
        <end position="494"/>
    </location>
</feature>
<protein>
    <recommendedName>
        <fullName evidence="3 11">Transcription elongation factor SPT5</fullName>
    </recommendedName>
</protein>
<dbReference type="EMBL" id="JYDP01000155">
    <property type="protein sequence ID" value="KRZ04772.1"/>
    <property type="molecule type" value="Genomic_DNA"/>
</dbReference>
<organism evidence="16 17">
    <name type="scientific">Trichinella zimbabwensis</name>
    <dbReference type="NCBI Taxonomy" id="268475"/>
    <lineage>
        <taxon>Eukaryota</taxon>
        <taxon>Metazoa</taxon>
        <taxon>Ecdysozoa</taxon>
        <taxon>Nematoda</taxon>
        <taxon>Enoplea</taxon>
        <taxon>Dorylaimia</taxon>
        <taxon>Trichinellida</taxon>
        <taxon>Trichinellidae</taxon>
        <taxon>Trichinella</taxon>
    </lineage>
</organism>
<keyword evidence="6" id="KW-0677">Repeat</keyword>
<reference evidence="16 17" key="1">
    <citation type="submission" date="2015-01" db="EMBL/GenBank/DDBJ databases">
        <title>Evolution of Trichinella species and genotypes.</title>
        <authorList>
            <person name="Korhonen P.K."/>
            <person name="Edoardo P."/>
            <person name="Giuseppe L.R."/>
            <person name="Gasser R.B."/>
        </authorList>
    </citation>
    <scope>NUCLEOTIDE SEQUENCE [LARGE SCALE GENOMIC DNA]</scope>
    <source>
        <strain evidence="16">ISS1029</strain>
    </source>
</reference>
<feature type="compositionally biased region" description="Acidic residues" evidence="12">
    <location>
        <begin position="84"/>
        <end position="105"/>
    </location>
</feature>
<dbReference type="CDD" id="cd09888">
    <property type="entry name" value="NGN_Euk"/>
    <property type="match status" value="1"/>
</dbReference>
<dbReference type="PANTHER" id="PTHR11125:SF7">
    <property type="entry name" value="TRANSCRIPTION ELONGATION FACTOR SPT5"/>
    <property type="match status" value="1"/>
</dbReference>
<dbReference type="Pfam" id="PF23290">
    <property type="entry name" value="KOW5_SPT5"/>
    <property type="match status" value="1"/>
</dbReference>
<dbReference type="Pfam" id="PF23284">
    <property type="entry name" value="KOW2_Spt5"/>
    <property type="match status" value="1"/>
</dbReference>
<feature type="region of interest" description="Disordered" evidence="12">
    <location>
        <begin position="1"/>
        <end position="105"/>
    </location>
</feature>
<feature type="domain" description="KOW" evidence="14">
    <location>
        <begin position="415"/>
        <end position="442"/>
    </location>
</feature>
<evidence type="ECO:0000259" key="15">
    <source>
        <dbReference type="SMART" id="SM01104"/>
    </source>
</evidence>
<evidence type="ECO:0000256" key="10">
    <source>
        <dbReference type="ARBA" id="ARBA00023242"/>
    </source>
</evidence>
<dbReference type="STRING" id="268475.A0A0V1H3V2"/>
<feature type="domain" description="KOW" evidence="14">
    <location>
        <begin position="1051"/>
        <end position="1078"/>
    </location>
</feature>
<dbReference type="InterPro" id="IPR041980">
    <property type="entry name" value="KOW_Spt5_6_metazoa"/>
</dbReference>
<dbReference type="PANTHER" id="PTHR11125">
    <property type="entry name" value="SUPPRESSOR OF TY 5"/>
    <property type="match status" value="1"/>
</dbReference>
<accession>A0A0V1H3V2</accession>
<evidence type="ECO:0000256" key="9">
    <source>
        <dbReference type="ARBA" id="ARBA00023163"/>
    </source>
</evidence>
<dbReference type="GO" id="GO:0003729">
    <property type="term" value="F:mRNA binding"/>
    <property type="evidence" value="ECO:0007669"/>
    <property type="project" value="TreeGrafter"/>
</dbReference>
<feature type="domain" description="KOW" evidence="14">
    <location>
        <begin position="695"/>
        <end position="722"/>
    </location>
</feature>
<dbReference type="InterPro" id="IPR008991">
    <property type="entry name" value="Translation_prot_SH3-like_sf"/>
</dbReference>
<feature type="region of interest" description="Disordered" evidence="12">
    <location>
        <begin position="653"/>
        <end position="676"/>
    </location>
</feature>
<evidence type="ECO:0000256" key="2">
    <source>
        <dbReference type="ARBA" id="ARBA00006956"/>
    </source>
</evidence>
<dbReference type="GO" id="GO:0006357">
    <property type="term" value="P:regulation of transcription by RNA polymerase II"/>
    <property type="evidence" value="ECO:0007669"/>
    <property type="project" value="InterPro"/>
</dbReference>
<feature type="region of interest" description="Disordered" evidence="12">
    <location>
        <begin position="807"/>
        <end position="834"/>
    </location>
</feature>
<gene>
    <name evidence="16" type="primary">SUPT5H</name>
    <name evidence="16" type="ORF">T11_3253</name>
</gene>
<evidence type="ECO:0000256" key="4">
    <source>
        <dbReference type="ARBA" id="ARBA00022491"/>
    </source>
</evidence>
<feature type="compositionally biased region" description="Polar residues" evidence="12">
    <location>
        <begin position="807"/>
        <end position="817"/>
    </location>
</feature>
<dbReference type="Pfam" id="PF23288">
    <property type="entry name" value="KOW6_SPT5"/>
    <property type="match status" value="1"/>
</dbReference>
<feature type="region of interest" description="Disordered" evidence="12">
    <location>
        <begin position="927"/>
        <end position="961"/>
    </location>
</feature>
<dbReference type="InterPro" id="IPR005100">
    <property type="entry name" value="NGN-domain"/>
</dbReference>
<dbReference type="InterPro" id="IPR041977">
    <property type="entry name" value="KOW_Spt5_4"/>
</dbReference>
<keyword evidence="8" id="KW-0010">Activator</keyword>
<dbReference type="FunFam" id="2.30.30.30:FF:000016">
    <property type="entry name" value="Transcription elongation factor SPT5"/>
    <property type="match status" value="1"/>
</dbReference>
<dbReference type="CDD" id="cd06081">
    <property type="entry name" value="KOW_Spt5_1"/>
    <property type="match status" value="1"/>
</dbReference>
<dbReference type="Pfam" id="PF23037">
    <property type="entry name" value="KOWx_SPT5"/>
    <property type="match status" value="1"/>
</dbReference>
<name>A0A0V1H3V2_9BILA</name>
<sequence>MSEDSDVDYPESGADAEDIHEEESLSDQEKVHKRRSRDRPKWRKKKFSDDDDDDDDDDDEEYDDEEEDEQPKKKRFGAAREFFLDEVEVDDDDEEDLPEEGMEDEAREAEAALAAARLYERRRHRAQIWKDMTEDEINQYFKNKYSRSYNTSASIDDSIYDDITQKGLLPSASDPNLWYIKCRIGEEKTTGMLLMRKFLAYQNTEDPLLIKSIIVKEGLKGMIYIEAYKMPHVMRAIEGVSTLYKNHVRMVPIKETPDVFKVIKDTSALKPGVFVRVKRSVYKDDIAQVDWVDLSQKSIHLKLIPRIDYTRMRGAMRNTGETDIPKKRKARPPAKFFDLDAVRAIGGEVGKDGEFYIFEGNRYSRQGFLYKSMAISAVEANNVKPSLAELEKFQVGVDDLKSELANTLVREEHGQFAAGDVVEVVEGELLNLRGKVTSVDGDTIHVQTAMPELKGTLKFSAHELRKHFVVGDHVKVISGRYEGDTGLIVSINPNCVILMTDLSMSEIQVLPKDVQLCRDVSTGVHSSGTFQHHDLVMIDAETVGVIVQMEREYLHVLNQNGKVVRMKHQSLYGKKNSKYAVALDCEGNNIGVGDVLKVIDGPNKGLQGEVKHLYRSYLFMYSTAHHKDGGMFVCRARHVLTLGLSTFGEEGRKEYSSSPRGVLRSPMHPGGGGAAARGQMSTPYYIGRGRVCRDYGAIGKSVRIIKGPMKGYHGMVKDATESTAQVELHATCKTISVERSHLEVLSGNGEPSQAFQPYKSMRPPDGSQTPYADMGKTPRYGSHTPMYGSQTPMHEGGRTPYYGSQTPMHDGSRTPSHANAWDPTVPNTPARRGVSDDDFEYEASPVTKYGGPASVSPATPGYSVDTPLGLLFSFCKMNFYENLIYNFLLGVPYTPGDLFSENSSPFLMQSANSPLLGSYAGSSVGESPSLQPSTSGLSLFSTGSRTSLSTPSSSITSDSPKLSKTDMICLFVCLFVCSINKSFPVSTGFDGNLGEWVEPNMEVVIRDYPGDRMLNGRVGLVQAVTGDSCTVFIPSLEKAVSVYVENLEPSKPLQGDKVKIIRGEDVDSTGLVISIDGVEGVVKTDSDEIRLVNMAFLCKMVS</sequence>
<dbReference type="CDD" id="cd06084">
    <property type="entry name" value="KOW_Spt5_4"/>
    <property type="match status" value="1"/>
</dbReference>
<dbReference type="InterPro" id="IPR039385">
    <property type="entry name" value="NGN_Euk"/>
</dbReference>
<dbReference type="GO" id="GO:0032044">
    <property type="term" value="C:DSIF complex"/>
    <property type="evidence" value="ECO:0007669"/>
    <property type="project" value="TreeGrafter"/>
</dbReference>
<evidence type="ECO:0000256" key="6">
    <source>
        <dbReference type="ARBA" id="ARBA00022737"/>
    </source>
</evidence>
<feature type="compositionally biased region" description="Acidic residues" evidence="12">
    <location>
        <begin position="1"/>
        <end position="26"/>
    </location>
</feature>
<dbReference type="InterPro" id="IPR006645">
    <property type="entry name" value="NGN-like_dom"/>
</dbReference>
<dbReference type="Pfam" id="PF23042">
    <property type="entry name" value="KOW1_SPT5"/>
    <property type="match status" value="1"/>
</dbReference>
<dbReference type="OrthoDB" id="28901at2759"/>
<dbReference type="InterPro" id="IPR057934">
    <property type="entry name" value="KOW_Spt5_7"/>
</dbReference>
<comment type="similarity">
    <text evidence="2 11">Belongs to the SPT5 family.</text>
</comment>
<evidence type="ECO:0000256" key="11">
    <source>
        <dbReference type="PIRNR" id="PIRNR036945"/>
    </source>
</evidence>
<dbReference type="Gene3D" id="2.30.30.30">
    <property type="match status" value="3"/>
</dbReference>
<evidence type="ECO:0000313" key="17">
    <source>
        <dbReference type="Proteomes" id="UP000055024"/>
    </source>
</evidence>
<dbReference type="SMART" id="SM00738">
    <property type="entry name" value="NGN"/>
    <property type="match status" value="1"/>
</dbReference>
<dbReference type="CDD" id="cd06083">
    <property type="entry name" value="KOW_Spt5_3"/>
    <property type="match status" value="1"/>
</dbReference>
<dbReference type="InterPro" id="IPR039659">
    <property type="entry name" value="SPT5"/>
</dbReference>
<dbReference type="SUPFAM" id="SSF50104">
    <property type="entry name" value="Translation proteins SH3-like domain"/>
    <property type="match status" value="1"/>
</dbReference>
<dbReference type="InterPro" id="IPR014722">
    <property type="entry name" value="Rib_uL2_dom2"/>
</dbReference>
<dbReference type="Pfam" id="PF03439">
    <property type="entry name" value="Spt5-NGN"/>
    <property type="match status" value="1"/>
</dbReference>
<dbReference type="InterPro" id="IPR022581">
    <property type="entry name" value="Spt5_N"/>
</dbReference>
<keyword evidence="16" id="KW-0251">Elongation factor</keyword>
<comment type="subcellular location">
    <subcellularLocation>
        <location evidence="1 11">Nucleus</location>
    </subcellularLocation>
</comment>
<dbReference type="GO" id="GO:0003746">
    <property type="term" value="F:translation elongation factor activity"/>
    <property type="evidence" value="ECO:0007669"/>
    <property type="project" value="UniProtKB-KW"/>
</dbReference>
<keyword evidence="10 11" id="KW-0539">Nucleus</keyword>
<feature type="compositionally biased region" description="Basic residues" evidence="12">
    <location>
        <begin position="31"/>
        <end position="46"/>
    </location>
</feature>
<dbReference type="InterPro" id="IPR017071">
    <property type="entry name" value="TF_Spt5_eukaryote"/>
</dbReference>
<evidence type="ECO:0000256" key="1">
    <source>
        <dbReference type="ARBA" id="ARBA00004123"/>
    </source>
</evidence>
<evidence type="ECO:0000259" key="13">
    <source>
        <dbReference type="SMART" id="SM00738"/>
    </source>
</evidence>
<dbReference type="FunFam" id="2.30.30.30:FF:000013">
    <property type="entry name" value="Transcription elongation factor SPT5"/>
    <property type="match status" value="1"/>
</dbReference>
<dbReference type="Pfam" id="PF11942">
    <property type="entry name" value="Spt5_N"/>
    <property type="match status" value="1"/>
</dbReference>
<feature type="domain" description="NusG-like N-terminal" evidence="13">
    <location>
        <begin position="174"/>
        <end position="263"/>
    </location>
</feature>
<dbReference type="FunFam" id="3.30.70.940:FF:000005">
    <property type="entry name" value="Transcription elongation factor SPT5"/>
    <property type="match status" value="1"/>
</dbReference>